<evidence type="ECO:0000313" key="2">
    <source>
        <dbReference type="Proteomes" id="UP001280581"/>
    </source>
</evidence>
<accession>A0AAN6M7P3</accession>
<sequence>RAEPSTPPHMKIDTPVSTAPPIPLRKAWVKQTDLDTLTTAAEIGTLDHKRVQVLTQTIDGLREQNDILRTSLSKWQAKADSIARLYAVAMVKTKKRKSLENVRDRQAIDQELGRWCENFSEDWETEASAITTALTSLDTPKVPPNIPSFEIPQDPMQPDRERAREVIQDLAKQTAQPIRFPGFHTDRGNSLMNDWVEFQGLTDQVDELLLQLLSRVDEDRAALTSPLVEINVSEIRFHTLQNTNIFLLTTATSPTTHICDGHTTRSLFVLFTATLTYARLVISSRIHIKIHLRIHHLNLFEPRLLQPHLILLLPTRPSNTPHIQRQIPLHLLRHLLPRQYIPHGDPPPGLNNLNISPKTPPFSPPPSTRLITQLEITTSATPSSNSTCVILDATNDVFCAPIFAALTRALASMFCAREGKSEKTHFVHVHADDLALRPDFARGEETVEAGSAAEIDDGFAGEEMGVGEGVAAAEAEVGGLRGGG</sequence>
<dbReference type="AlphaFoldDB" id="A0AAN6M7P3"/>
<protein>
    <submittedName>
        <fullName evidence="1">Uncharacterized protein</fullName>
    </submittedName>
</protein>
<feature type="non-terminal residue" evidence="1">
    <location>
        <position position="1"/>
    </location>
</feature>
<evidence type="ECO:0000313" key="1">
    <source>
        <dbReference type="EMBL" id="KAK3215851.1"/>
    </source>
</evidence>
<reference evidence="1 2" key="1">
    <citation type="submission" date="2021-02" db="EMBL/GenBank/DDBJ databases">
        <title>Genome assembly of Pseudopithomyces chartarum.</title>
        <authorList>
            <person name="Jauregui R."/>
            <person name="Singh J."/>
            <person name="Voisey C."/>
        </authorList>
    </citation>
    <scope>NUCLEOTIDE SEQUENCE [LARGE SCALE GENOMIC DNA]</scope>
    <source>
        <strain evidence="1 2">AGR01</strain>
    </source>
</reference>
<name>A0AAN6M7P3_9PLEO</name>
<comment type="caution">
    <text evidence="1">The sequence shown here is derived from an EMBL/GenBank/DDBJ whole genome shotgun (WGS) entry which is preliminary data.</text>
</comment>
<keyword evidence="2" id="KW-1185">Reference proteome</keyword>
<gene>
    <name evidence="1" type="ORF">GRF29_8g1269609</name>
</gene>
<proteinExistence type="predicted"/>
<dbReference type="Proteomes" id="UP001280581">
    <property type="component" value="Unassembled WGS sequence"/>
</dbReference>
<dbReference type="EMBL" id="WVTA01000002">
    <property type="protein sequence ID" value="KAK3215851.1"/>
    <property type="molecule type" value="Genomic_DNA"/>
</dbReference>
<organism evidence="1 2">
    <name type="scientific">Pseudopithomyces chartarum</name>
    <dbReference type="NCBI Taxonomy" id="1892770"/>
    <lineage>
        <taxon>Eukaryota</taxon>
        <taxon>Fungi</taxon>
        <taxon>Dikarya</taxon>
        <taxon>Ascomycota</taxon>
        <taxon>Pezizomycotina</taxon>
        <taxon>Dothideomycetes</taxon>
        <taxon>Pleosporomycetidae</taxon>
        <taxon>Pleosporales</taxon>
        <taxon>Massarineae</taxon>
        <taxon>Didymosphaeriaceae</taxon>
        <taxon>Pseudopithomyces</taxon>
    </lineage>
</organism>